<feature type="region of interest" description="Disordered" evidence="1">
    <location>
        <begin position="333"/>
        <end position="353"/>
    </location>
</feature>
<feature type="compositionally biased region" description="Basic and acidic residues" evidence="1">
    <location>
        <begin position="219"/>
        <end position="238"/>
    </location>
</feature>
<feature type="compositionally biased region" description="Polar residues" evidence="1">
    <location>
        <begin position="417"/>
        <end position="426"/>
    </location>
</feature>
<protein>
    <submittedName>
        <fullName evidence="2">Uncharacterized protein</fullName>
    </submittedName>
</protein>
<feature type="compositionally biased region" description="Acidic residues" evidence="1">
    <location>
        <begin position="429"/>
        <end position="438"/>
    </location>
</feature>
<dbReference type="Proteomes" id="UP001274830">
    <property type="component" value="Unassembled WGS sequence"/>
</dbReference>
<feature type="region of interest" description="Disordered" evidence="1">
    <location>
        <begin position="409"/>
        <end position="568"/>
    </location>
</feature>
<feature type="compositionally biased region" description="Polar residues" evidence="1">
    <location>
        <begin position="207"/>
        <end position="218"/>
    </location>
</feature>
<reference evidence="2" key="1">
    <citation type="submission" date="2023-07" db="EMBL/GenBank/DDBJ databases">
        <title>Black Yeasts Isolated from many extreme environments.</title>
        <authorList>
            <person name="Coleine C."/>
            <person name="Stajich J.E."/>
            <person name="Selbmann L."/>
        </authorList>
    </citation>
    <scope>NUCLEOTIDE SEQUENCE</scope>
    <source>
        <strain evidence="2">CCFEE 5485</strain>
    </source>
</reference>
<evidence type="ECO:0000313" key="2">
    <source>
        <dbReference type="EMBL" id="KAK3678557.1"/>
    </source>
</evidence>
<proteinExistence type="predicted"/>
<dbReference type="AlphaFoldDB" id="A0AAE1C585"/>
<evidence type="ECO:0000256" key="1">
    <source>
        <dbReference type="SAM" id="MobiDB-lite"/>
    </source>
</evidence>
<sequence length="665" mass="74305">MPLRAVEDDAEYQALTAAPRQARFPQRRKVVRQKDALPRLTKSQSTLTQVGWIDPPSSSSRIMDSEEEFMEPQPKRRRITRKLEKPESQPTYTQAVHSATARQKRRPRLDEEEFEMWQNSEEAVHTPMQAVVRERRARAAESMQPLERLEIVESDDENDIGARLSLEIPESELHDHATSVQNLRAHDDGTSTKPFATPQKVRFKEIPSSQSPASVKLSTQERDRHSDMFRSPLKERSVNVRSPAKSSLKVASPLPSKGSAAVTAGDPDPGLWIIDKINLAPAKTRDAAPRAVRTLRRTSTVPETQFDHDADNLDLVETEMETQILPVPEQRARRKFQRTNTIQDSQHEDSDLELDWPEPTQHIQEINENMDFQGEGATYSEYQQEDNTYDPAYSALDRDAARFADQIQTQAQTQATSLQPHISNSTHSDDEDMLEDETLVPFKTIDHEPESSASEQLSNELMQAAEAVPSSQPSERNNKGLASGDCVVPAPPKNAETQTVTQDRCAGIDDDDDERVPSSPPPHQPFQLLQHAEPRIPSSPPPLRPSQVSTVVPTQTSPRQPVSRPGEVDQASLAYIKREKETQAQPILLVSSPYVGTTPQKTLRSWPETYATSSPLPLPPWSSPDRVRFAAAGTQGLSREMGMESLADFSLPPPPLLSSSSGRDE</sequence>
<name>A0AAE1C585_9PEZI</name>
<feature type="region of interest" description="Disordered" evidence="1">
    <location>
        <begin position="171"/>
        <end position="266"/>
    </location>
</feature>
<accession>A0AAE1C585</accession>
<gene>
    <name evidence="2" type="ORF">LTR78_001855</name>
</gene>
<organism evidence="2 3">
    <name type="scientific">Recurvomyces mirabilis</name>
    <dbReference type="NCBI Taxonomy" id="574656"/>
    <lineage>
        <taxon>Eukaryota</taxon>
        <taxon>Fungi</taxon>
        <taxon>Dikarya</taxon>
        <taxon>Ascomycota</taxon>
        <taxon>Pezizomycotina</taxon>
        <taxon>Dothideomycetes</taxon>
        <taxon>Dothideomycetidae</taxon>
        <taxon>Mycosphaerellales</taxon>
        <taxon>Teratosphaeriaceae</taxon>
        <taxon>Recurvomyces</taxon>
    </lineage>
</organism>
<feature type="region of interest" description="Disordered" evidence="1">
    <location>
        <begin position="17"/>
        <end position="121"/>
    </location>
</feature>
<feature type="compositionally biased region" description="Polar residues" evidence="1">
    <location>
        <begin position="451"/>
        <end position="461"/>
    </location>
</feature>
<feature type="compositionally biased region" description="Polar residues" evidence="1">
    <location>
        <begin position="88"/>
        <end position="101"/>
    </location>
</feature>
<evidence type="ECO:0000313" key="3">
    <source>
        <dbReference type="Proteomes" id="UP001274830"/>
    </source>
</evidence>
<feature type="region of interest" description="Disordered" evidence="1">
    <location>
        <begin position="632"/>
        <end position="665"/>
    </location>
</feature>
<comment type="caution">
    <text evidence="2">The sequence shown here is derived from an EMBL/GenBank/DDBJ whole genome shotgun (WGS) entry which is preliminary data.</text>
</comment>
<dbReference type="EMBL" id="JAUTXT010000004">
    <property type="protein sequence ID" value="KAK3678557.1"/>
    <property type="molecule type" value="Genomic_DNA"/>
</dbReference>
<keyword evidence="3" id="KW-1185">Reference proteome</keyword>
<feature type="compositionally biased region" description="Polar residues" evidence="1">
    <location>
        <begin position="547"/>
        <end position="560"/>
    </location>
</feature>